<feature type="domain" description="Ferrous iron transporter FeoA-like" evidence="2">
    <location>
        <begin position="1"/>
        <end position="73"/>
    </location>
</feature>
<dbReference type="InterPro" id="IPR008988">
    <property type="entry name" value="Transcriptional_repressor_C"/>
</dbReference>
<dbReference type="SUPFAM" id="SSF50037">
    <property type="entry name" value="C-terminal domain of transcriptional repressors"/>
    <property type="match status" value="1"/>
</dbReference>
<proteinExistence type="predicted"/>
<dbReference type="EMBL" id="CP113432">
    <property type="protein sequence ID" value="WAI48697.1"/>
    <property type="molecule type" value="Genomic_DNA"/>
</dbReference>
<dbReference type="InterPro" id="IPR038157">
    <property type="entry name" value="FeoA_core_dom"/>
</dbReference>
<dbReference type="SMART" id="SM00899">
    <property type="entry name" value="FeoA"/>
    <property type="match status" value="1"/>
</dbReference>
<keyword evidence="4" id="KW-1185">Reference proteome</keyword>
<accession>A0ABY6ZVT6</accession>
<dbReference type="Pfam" id="PF04023">
    <property type="entry name" value="FeoA"/>
    <property type="match status" value="1"/>
</dbReference>
<gene>
    <name evidence="3" type="primary">feoA</name>
    <name evidence="3" type="ORF">OU419_23515</name>
</gene>
<evidence type="ECO:0000259" key="2">
    <source>
        <dbReference type="SMART" id="SM00899"/>
    </source>
</evidence>
<dbReference type="Gene3D" id="2.30.30.90">
    <property type="match status" value="1"/>
</dbReference>
<dbReference type="RefSeq" id="WP_254476650.1">
    <property type="nucleotide sequence ID" value="NZ_CP113432.1"/>
</dbReference>
<dbReference type="Proteomes" id="UP001163624">
    <property type="component" value="Chromosome"/>
</dbReference>
<keyword evidence="1" id="KW-0408">Iron</keyword>
<dbReference type="NCBIfam" id="NF007106">
    <property type="entry name" value="PRK09555.1"/>
    <property type="match status" value="1"/>
</dbReference>
<organism evidence="3 4">
    <name type="scientific">Pseudomonas triclosanedens</name>
    <dbReference type="NCBI Taxonomy" id="2961893"/>
    <lineage>
        <taxon>Bacteria</taxon>
        <taxon>Pseudomonadati</taxon>
        <taxon>Pseudomonadota</taxon>
        <taxon>Gammaproteobacteria</taxon>
        <taxon>Pseudomonadales</taxon>
        <taxon>Pseudomonadaceae</taxon>
        <taxon>Pseudomonas</taxon>
    </lineage>
</organism>
<protein>
    <submittedName>
        <fullName evidence="3">Ferrous iron transporter A</fullName>
    </submittedName>
</protein>
<dbReference type="InterPro" id="IPR007167">
    <property type="entry name" value="Fe-transptr_FeoA-like"/>
</dbReference>
<evidence type="ECO:0000313" key="4">
    <source>
        <dbReference type="Proteomes" id="UP001163624"/>
    </source>
</evidence>
<sequence length="75" mass="8593">MHDLQAHRRYRITGYRPGIGAAFRQRLFAMGLLPGAELHVRRVAPLGDPVQVDTRQCSLVLRRRDLAFLQLVVQD</sequence>
<reference evidence="3" key="1">
    <citation type="submission" date="2022-11" db="EMBL/GenBank/DDBJ databases">
        <title>Pseudomonas triclosanedens sp. nov., a triclosan degrader isolated from activated sludge.</title>
        <authorList>
            <person name="Yin Y."/>
            <person name="Lu Z."/>
        </authorList>
    </citation>
    <scope>NUCLEOTIDE SEQUENCE</scope>
    <source>
        <strain evidence="3">ZM23</strain>
    </source>
</reference>
<evidence type="ECO:0000313" key="3">
    <source>
        <dbReference type="EMBL" id="WAI48697.1"/>
    </source>
</evidence>
<dbReference type="PANTHER" id="PTHR42954:SF2">
    <property type="entry name" value="FE(2+) TRANSPORT PROTEIN A"/>
    <property type="match status" value="1"/>
</dbReference>
<dbReference type="PANTHER" id="PTHR42954">
    <property type="entry name" value="FE(2+) TRANSPORT PROTEIN A"/>
    <property type="match status" value="1"/>
</dbReference>
<evidence type="ECO:0000256" key="1">
    <source>
        <dbReference type="ARBA" id="ARBA00023004"/>
    </source>
</evidence>
<dbReference type="InterPro" id="IPR052713">
    <property type="entry name" value="FeoA"/>
</dbReference>
<name>A0ABY6ZVT6_9PSED</name>